<evidence type="ECO:0000259" key="4">
    <source>
        <dbReference type="PROSITE" id="PS50949"/>
    </source>
</evidence>
<protein>
    <submittedName>
        <fullName evidence="5 6">GntR family transcriptional regulator</fullName>
    </submittedName>
</protein>
<sequence>MTRAEQVYQALRERIVTVALEPGARLIERDLAAEFEVSRIPLREALQRLAGDGLVTTVPGQGSIVTVPTPKDIEDLLDVRAGLEPLAARLAAVGAGPDALARLRACVQPQNDPEALTEANAAFHREVVAAADNPLLAQIMEPLEARMRWLFHLTFFKGEGERDPDQQRLEHAELLEALEAADPDRAAVIALAHIEDGRGPTLEATRRWRLQAVDAKEATKTRRRRVSASTTGA</sequence>
<dbReference type="PRINTS" id="PR00035">
    <property type="entry name" value="HTHGNTR"/>
</dbReference>
<accession>A0A9X3PIU1</accession>
<dbReference type="Pfam" id="PF00392">
    <property type="entry name" value="GntR"/>
    <property type="match status" value="1"/>
</dbReference>
<dbReference type="CDD" id="cd07377">
    <property type="entry name" value="WHTH_GntR"/>
    <property type="match status" value="1"/>
</dbReference>
<evidence type="ECO:0000313" key="5">
    <source>
        <dbReference type="EMBL" id="MDA1384566.1"/>
    </source>
</evidence>
<evidence type="ECO:0000313" key="7">
    <source>
        <dbReference type="Proteomes" id="UP001145799"/>
    </source>
</evidence>
<dbReference type="Gene3D" id="1.20.120.530">
    <property type="entry name" value="GntR ligand-binding domain-like"/>
    <property type="match status" value="1"/>
</dbReference>
<dbReference type="Pfam" id="PF07729">
    <property type="entry name" value="FCD"/>
    <property type="match status" value="1"/>
</dbReference>
<dbReference type="InterPro" id="IPR036388">
    <property type="entry name" value="WH-like_DNA-bd_sf"/>
</dbReference>
<dbReference type="EMBL" id="JAVDYD010000001">
    <property type="protein sequence ID" value="MDR7338205.1"/>
    <property type="molecule type" value="Genomic_DNA"/>
</dbReference>
<gene>
    <name evidence="6" type="ORF">J2S69_001924</name>
    <name evidence="5" type="ORF">O2L01_06195</name>
</gene>
<dbReference type="SMART" id="SM00895">
    <property type="entry name" value="FCD"/>
    <property type="match status" value="1"/>
</dbReference>
<dbReference type="Gene3D" id="1.10.10.10">
    <property type="entry name" value="Winged helix-like DNA-binding domain superfamily/Winged helix DNA-binding domain"/>
    <property type="match status" value="1"/>
</dbReference>
<dbReference type="SUPFAM" id="SSF48008">
    <property type="entry name" value="GntR ligand-binding domain-like"/>
    <property type="match status" value="1"/>
</dbReference>
<dbReference type="EMBL" id="JAPZVQ010000002">
    <property type="protein sequence ID" value="MDA1384566.1"/>
    <property type="molecule type" value="Genomic_DNA"/>
</dbReference>
<dbReference type="Proteomes" id="UP001145799">
    <property type="component" value="Unassembled WGS sequence"/>
</dbReference>
<keyword evidence="1" id="KW-0805">Transcription regulation</keyword>
<name>A0A9X3PIU1_9ACTN</name>
<evidence type="ECO:0000256" key="1">
    <source>
        <dbReference type="ARBA" id="ARBA00023015"/>
    </source>
</evidence>
<reference evidence="6 8" key="2">
    <citation type="submission" date="2023-07" db="EMBL/GenBank/DDBJ databases">
        <title>Sequencing the genomes of 1000 actinobacteria strains.</title>
        <authorList>
            <person name="Klenk H.-P."/>
        </authorList>
    </citation>
    <scope>NUCLEOTIDE SEQUENCE [LARGE SCALE GENOMIC DNA]</scope>
    <source>
        <strain evidence="6 8">DSM 44724</strain>
    </source>
</reference>
<reference evidence="5" key="1">
    <citation type="submission" date="2022-12" db="EMBL/GenBank/DDBJ databases">
        <title>Gycomyces niveus sp.nov., a novel actinomycete isolated from soil in Shouguang.</title>
        <authorList>
            <person name="Yang X."/>
        </authorList>
    </citation>
    <scope>NUCLEOTIDE SEQUENCE</scope>
    <source>
        <strain evidence="5">DSM 44724</strain>
    </source>
</reference>
<feature type="domain" description="HTH gntR-type" evidence="4">
    <location>
        <begin position="1"/>
        <end position="68"/>
    </location>
</feature>
<evidence type="ECO:0000256" key="2">
    <source>
        <dbReference type="ARBA" id="ARBA00023125"/>
    </source>
</evidence>
<dbReference type="PANTHER" id="PTHR43537">
    <property type="entry name" value="TRANSCRIPTIONAL REGULATOR, GNTR FAMILY"/>
    <property type="match status" value="1"/>
</dbReference>
<dbReference type="Proteomes" id="UP001183604">
    <property type="component" value="Unassembled WGS sequence"/>
</dbReference>
<dbReference type="InterPro" id="IPR011711">
    <property type="entry name" value="GntR_C"/>
</dbReference>
<dbReference type="InterPro" id="IPR008920">
    <property type="entry name" value="TF_FadR/GntR_C"/>
</dbReference>
<dbReference type="AlphaFoldDB" id="A0A9X3PIU1"/>
<comment type="caution">
    <text evidence="5">The sequence shown here is derived from an EMBL/GenBank/DDBJ whole genome shotgun (WGS) entry which is preliminary data.</text>
</comment>
<dbReference type="GO" id="GO:0003700">
    <property type="term" value="F:DNA-binding transcription factor activity"/>
    <property type="evidence" value="ECO:0007669"/>
    <property type="project" value="InterPro"/>
</dbReference>
<dbReference type="SMART" id="SM00345">
    <property type="entry name" value="HTH_GNTR"/>
    <property type="match status" value="1"/>
</dbReference>
<keyword evidence="8" id="KW-1185">Reference proteome</keyword>
<organism evidence="5 7">
    <name type="scientific">Glycomyces lechevalierae</name>
    <dbReference type="NCBI Taxonomy" id="256034"/>
    <lineage>
        <taxon>Bacteria</taxon>
        <taxon>Bacillati</taxon>
        <taxon>Actinomycetota</taxon>
        <taxon>Actinomycetes</taxon>
        <taxon>Glycomycetales</taxon>
        <taxon>Glycomycetaceae</taxon>
        <taxon>Glycomyces</taxon>
    </lineage>
</organism>
<evidence type="ECO:0000313" key="6">
    <source>
        <dbReference type="EMBL" id="MDR7338205.1"/>
    </source>
</evidence>
<dbReference type="InterPro" id="IPR000524">
    <property type="entry name" value="Tscrpt_reg_HTH_GntR"/>
</dbReference>
<dbReference type="RefSeq" id="WP_270121027.1">
    <property type="nucleotide sequence ID" value="NZ_BAAAOM010000007.1"/>
</dbReference>
<dbReference type="InterPro" id="IPR036390">
    <property type="entry name" value="WH_DNA-bd_sf"/>
</dbReference>
<keyword evidence="2 6" id="KW-0238">DNA-binding</keyword>
<keyword evidence="3" id="KW-0804">Transcription</keyword>
<dbReference type="PANTHER" id="PTHR43537:SF45">
    <property type="entry name" value="GNTR FAMILY REGULATORY PROTEIN"/>
    <property type="match status" value="1"/>
</dbReference>
<proteinExistence type="predicted"/>
<dbReference type="SUPFAM" id="SSF46785">
    <property type="entry name" value="Winged helix' DNA-binding domain"/>
    <property type="match status" value="1"/>
</dbReference>
<dbReference type="PROSITE" id="PS50949">
    <property type="entry name" value="HTH_GNTR"/>
    <property type="match status" value="1"/>
</dbReference>
<dbReference type="GO" id="GO:0003677">
    <property type="term" value="F:DNA binding"/>
    <property type="evidence" value="ECO:0007669"/>
    <property type="project" value="UniProtKB-KW"/>
</dbReference>
<evidence type="ECO:0000313" key="8">
    <source>
        <dbReference type="Proteomes" id="UP001183604"/>
    </source>
</evidence>
<evidence type="ECO:0000256" key="3">
    <source>
        <dbReference type="ARBA" id="ARBA00023163"/>
    </source>
</evidence>